<keyword evidence="1 3" id="KW-0597">Phosphoprotein</keyword>
<feature type="domain" description="Response regulatory" evidence="4">
    <location>
        <begin position="2"/>
        <end position="117"/>
    </location>
</feature>
<reference evidence="6" key="1">
    <citation type="submission" date="2016-03" db="EMBL/GenBank/DDBJ databases">
        <authorList>
            <person name="Ma C."/>
            <person name="Zhou S."/>
            <person name="Yang G."/>
        </authorList>
    </citation>
    <scope>NUCLEOTIDE SEQUENCE [LARGE SCALE GENOMIC DNA]</scope>
    <source>
        <strain evidence="6">SgZ-1</strain>
    </source>
</reference>
<dbReference type="AlphaFoldDB" id="A0A127K4L4"/>
<dbReference type="Pfam" id="PF00072">
    <property type="entry name" value="Response_reg"/>
    <property type="match status" value="1"/>
</dbReference>
<protein>
    <submittedName>
        <fullName evidence="5">Response regulator receiver protein</fullName>
    </submittedName>
</protein>
<dbReference type="RefSeq" id="WP_048704956.1">
    <property type="nucleotide sequence ID" value="NZ_CP014646.1"/>
</dbReference>
<dbReference type="SUPFAM" id="SSF52172">
    <property type="entry name" value="CheY-like"/>
    <property type="match status" value="1"/>
</dbReference>
<evidence type="ECO:0000313" key="6">
    <source>
        <dbReference type="Proteomes" id="UP000036902"/>
    </source>
</evidence>
<proteinExistence type="predicted"/>
<sequence>MRILIVDDHPINRTLPAIWLGRRGHEVVECGDGLQALEAIAHERFDAVLLDICMPGVSGLDVCRRLRASEGPDCPRIVAYTAHAVPEMLDEMHETGFDEILIKPITEEGLLRALRLT</sequence>
<dbReference type="SMART" id="SM00448">
    <property type="entry name" value="REC"/>
    <property type="match status" value="1"/>
</dbReference>
<evidence type="ECO:0000313" key="5">
    <source>
        <dbReference type="EMBL" id="AMO36886.1"/>
    </source>
</evidence>
<dbReference type="EMBL" id="CP014646">
    <property type="protein sequence ID" value="AMO36886.1"/>
    <property type="molecule type" value="Genomic_DNA"/>
</dbReference>
<organism evidence="5 6">
    <name type="scientific">Thauera humireducens</name>
    <dbReference type="NCBI Taxonomy" id="1134435"/>
    <lineage>
        <taxon>Bacteria</taxon>
        <taxon>Pseudomonadati</taxon>
        <taxon>Pseudomonadota</taxon>
        <taxon>Betaproteobacteria</taxon>
        <taxon>Rhodocyclales</taxon>
        <taxon>Zoogloeaceae</taxon>
        <taxon>Thauera</taxon>
    </lineage>
</organism>
<dbReference type="STRING" id="1134435.AC731_007990"/>
<accession>A0A127K4L4</accession>
<dbReference type="CDD" id="cd17546">
    <property type="entry name" value="REC_hyHK_CKI1_RcsC-like"/>
    <property type="match status" value="1"/>
</dbReference>
<dbReference type="Gene3D" id="3.40.50.2300">
    <property type="match status" value="1"/>
</dbReference>
<gene>
    <name evidence="5" type="ORF">AC731_007990</name>
</gene>
<evidence type="ECO:0000259" key="4">
    <source>
        <dbReference type="PROSITE" id="PS50110"/>
    </source>
</evidence>
<evidence type="ECO:0000256" key="3">
    <source>
        <dbReference type="PROSITE-ProRule" id="PRU00169"/>
    </source>
</evidence>
<evidence type="ECO:0000256" key="2">
    <source>
        <dbReference type="ARBA" id="ARBA00023012"/>
    </source>
</evidence>
<feature type="modified residue" description="4-aspartylphosphate" evidence="3">
    <location>
        <position position="51"/>
    </location>
</feature>
<name>A0A127K4L4_9RHOO</name>
<dbReference type="PROSITE" id="PS50110">
    <property type="entry name" value="RESPONSE_REGULATORY"/>
    <property type="match status" value="1"/>
</dbReference>
<dbReference type="GO" id="GO:0000160">
    <property type="term" value="P:phosphorelay signal transduction system"/>
    <property type="evidence" value="ECO:0007669"/>
    <property type="project" value="UniProtKB-KW"/>
</dbReference>
<keyword evidence="6" id="KW-1185">Reference proteome</keyword>
<evidence type="ECO:0000256" key="1">
    <source>
        <dbReference type="ARBA" id="ARBA00022553"/>
    </source>
</evidence>
<dbReference type="Proteomes" id="UP000036902">
    <property type="component" value="Chromosome"/>
</dbReference>
<dbReference type="PANTHER" id="PTHR45339:SF1">
    <property type="entry name" value="HYBRID SIGNAL TRANSDUCTION HISTIDINE KINASE J"/>
    <property type="match status" value="1"/>
</dbReference>
<dbReference type="KEGG" id="thu:AC731_007990"/>
<dbReference type="PANTHER" id="PTHR45339">
    <property type="entry name" value="HYBRID SIGNAL TRANSDUCTION HISTIDINE KINASE J"/>
    <property type="match status" value="1"/>
</dbReference>
<dbReference type="InterPro" id="IPR001789">
    <property type="entry name" value="Sig_transdc_resp-reg_receiver"/>
</dbReference>
<dbReference type="InterPro" id="IPR011006">
    <property type="entry name" value="CheY-like_superfamily"/>
</dbReference>
<keyword evidence="2" id="KW-0902">Two-component regulatory system</keyword>